<keyword evidence="6" id="KW-0539">Nucleus</keyword>
<dbReference type="STRING" id="1198029.A0A1U7LMH6"/>
<dbReference type="GO" id="GO:0006367">
    <property type="term" value="P:transcription initiation at RNA polymerase II promoter"/>
    <property type="evidence" value="ECO:0007669"/>
    <property type="project" value="EnsemblFungi"/>
</dbReference>
<evidence type="ECO:0000259" key="7">
    <source>
        <dbReference type="PROSITE" id="PS50858"/>
    </source>
</evidence>
<dbReference type="SUPFAM" id="SSF140383">
    <property type="entry name" value="BSD domain-like"/>
    <property type="match status" value="2"/>
</dbReference>
<dbReference type="PROSITE" id="PS50858">
    <property type="entry name" value="BSD"/>
    <property type="match status" value="2"/>
</dbReference>
<dbReference type="GO" id="GO:0016251">
    <property type="term" value="F:RNA polymerase II general transcription initiation factor activity"/>
    <property type="evidence" value="ECO:0007669"/>
    <property type="project" value="EnsemblFungi"/>
</dbReference>
<evidence type="ECO:0000256" key="2">
    <source>
        <dbReference type="ARBA" id="ARBA00009448"/>
    </source>
</evidence>
<dbReference type="Proteomes" id="UP000186594">
    <property type="component" value="Unassembled WGS sequence"/>
</dbReference>
<evidence type="ECO:0000256" key="4">
    <source>
        <dbReference type="ARBA" id="ARBA00023015"/>
    </source>
</evidence>
<accession>A0A1U7LMH6</accession>
<feature type="domain" description="BSD" evidence="7">
    <location>
        <begin position="181"/>
        <end position="233"/>
    </location>
</feature>
<dbReference type="AlphaFoldDB" id="A0A1U7LMH6"/>
<dbReference type="SUPFAM" id="SSF50729">
    <property type="entry name" value="PH domain-like"/>
    <property type="match status" value="1"/>
</dbReference>
<dbReference type="SMART" id="SM00751">
    <property type="entry name" value="BSD"/>
    <property type="match status" value="2"/>
</dbReference>
<evidence type="ECO:0000256" key="3">
    <source>
        <dbReference type="ARBA" id="ARBA00022737"/>
    </source>
</evidence>
<dbReference type="Gene3D" id="1.10.3970.10">
    <property type="entry name" value="BSD domain"/>
    <property type="match status" value="1"/>
</dbReference>
<proteinExistence type="inferred from homology"/>
<keyword evidence="9" id="KW-1185">Reference proteome</keyword>
<sequence>MEIQLSIPVSYKKSNGTLHITQNDLSWNPSTSHSTAIKFPLQTIKNLQATPEKSAKAMLKVFTGPTGSENTAHTFVFTNRQDCTAMKDGLRDAIALKLQAKKKVGMLHSREELLSDRELQQSLLLEYPELAATFQETVVKGGLSVDQFWGTRINVLQAFDFERSQDKGPYNVLSTLRISTKNNNAEIALSREKISDVFNQHPIIKTIYDQVVPNQLQEVEFWSRFFQSKLCKELRGEPFHSNDASDSVLDKWLGAQARDEEARRLMREEQVLRLIDIEGNEANVSMNTGNRPDHTMRPSTIKTLSSLNRLSQNMLRSSMTNDSDDEHDPDVIISKESTDEQQAEKLQEILLGDLKDDNVDARIILSISKQRQFFDSDKSQTAGHDYDPRPLIRQMKMDLLCPHDLQSILQNSEGCKQAFKDINDSIQKSIVMAASQQAGGESSRAVVLCHDATNEFLKQFWNDFLSGDASLAERLAETAKVLRKTRERVEAVAIAAGDLADQVREQLKPTMRAVDRALKEYERALFLASC</sequence>
<dbReference type="InterPro" id="IPR027079">
    <property type="entry name" value="Tfb1/GTF2H1"/>
</dbReference>
<evidence type="ECO:0000313" key="8">
    <source>
        <dbReference type="EMBL" id="OLL23721.1"/>
    </source>
</evidence>
<dbReference type="InterPro" id="IPR035925">
    <property type="entry name" value="BSD_dom_sf"/>
</dbReference>
<dbReference type="InterPro" id="IPR005607">
    <property type="entry name" value="BSD_dom"/>
</dbReference>
<dbReference type="InterPro" id="IPR013876">
    <property type="entry name" value="TFIIH_BTF_p62_N"/>
</dbReference>
<dbReference type="Gene3D" id="2.30.29.30">
    <property type="entry name" value="Pleckstrin-homology domain (PH domain)/Phosphotyrosine-binding domain (PTB)"/>
    <property type="match status" value="1"/>
</dbReference>
<name>A0A1U7LMH6_NEOID</name>
<organism evidence="8 9">
    <name type="scientific">Neolecta irregularis (strain DAH-3)</name>
    <dbReference type="NCBI Taxonomy" id="1198029"/>
    <lineage>
        <taxon>Eukaryota</taxon>
        <taxon>Fungi</taxon>
        <taxon>Dikarya</taxon>
        <taxon>Ascomycota</taxon>
        <taxon>Taphrinomycotina</taxon>
        <taxon>Neolectales</taxon>
        <taxon>Neolectaceae</taxon>
        <taxon>Neolecta</taxon>
    </lineage>
</organism>
<gene>
    <name evidence="8" type="ORF">NEOLI_003505</name>
</gene>
<dbReference type="OMA" id="NRPNFDM"/>
<dbReference type="EMBL" id="LXFE01001335">
    <property type="protein sequence ID" value="OLL23721.1"/>
    <property type="molecule type" value="Genomic_DNA"/>
</dbReference>
<dbReference type="Pfam" id="PF03909">
    <property type="entry name" value="BSD"/>
    <property type="match status" value="2"/>
</dbReference>
<keyword evidence="4" id="KW-0805">Transcription regulation</keyword>
<dbReference type="InterPro" id="IPR011993">
    <property type="entry name" value="PH-like_dom_sf"/>
</dbReference>
<comment type="subcellular location">
    <subcellularLocation>
        <location evidence="1">Nucleus</location>
    </subcellularLocation>
</comment>
<dbReference type="GO" id="GO:0000439">
    <property type="term" value="C:transcription factor TFIIH core complex"/>
    <property type="evidence" value="ECO:0007669"/>
    <property type="project" value="EnsemblFungi"/>
</dbReference>
<comment type="similarity">
    <text evidence="2">Belongs to the TFB1 family.</text>
</comment>
<feature type="domain" description="BSD" evidence="7">
    <location>
        <begin position="107"/>
        <end position="160"/>
    </location>
</feature>
<dbReference type="OrthoDB" id="360521at2759"/>
<dbReference type="PANTHER" id="PTHR12856">
    <property type="entry name" value="TRANSCRIPTION INITIATION FACTOR IIH-RELATED"/>
    <property type="match status" value="1"/>
</dbReference>
<evidence type="ECO:0000256" key="5">
    <source>
        <dbReference type="ARBA" id="ARBA00023163"/>
    </source>
</evidence>
<dbReference type="GO" id="GO:0006289">
    <property type="term" value="P:nucleotide-excision repair"/>
    <property type="evidence" value="ECO:0007669"/>
    <property type="project" value="InterPro"/>
</dbReference>
<dbReference type="CDD" id="cd13229">
    <property type="entry name" value="PH_TFIIH"/>
    <property type="match status" value="1"/>
</dbReference>
<evidence type="ECO:0000313" key="9">
    <source>
        <dbReference type="Proteomes" id="UP000186594"/>
    </source>
</evidence>
<keyword evidence="3" id="KW-0677">Repeat</keyword>
<evidence type="ECO:0000256" key="6">
    <source>
        <dbReference type="ARBA" id="ARBA00023242"/>
    </source>
</evidence>
<protein>
    <submittedName>
        <fullName evidence="8">RNA polymerase II transcription factor B subunit 1</fullName>
    </submittedName>
</protein>
<evidence type="ECO:0000256" key="1">
    <source>
        <dbReference type="ARBA" id="ARBA00004123"/>
    </source>
</evidence>
<comment type="caution">
    <text evidence="8">The sequence shown here is derived from an EMBL/GenBank/DDBJ whole genome shotgun (WGS) entry which is preliminary data.</text>
</comment>
<keyword evidence="5" id="KW-0804">Transcription</keyword>
<reference evidence="8 9" key="1">
    <citation type="submission" date="2016-04" db="EMBL/GenBank/DDBJ databases">
        <title>Evolutionary innovation and constraint leading to complex multicellularity in the Ascomycota.</title>
        <authorList>
            <person name="Cisse O."/>
            <person name="Nguyen A."/>
            <person name="Hewitt D.A."/>
            <person name="Jedd G."/>
            <person name="Stajich J.E."/>
        </authorList>
    </citation>
    <scope>NUCLEOTIDE SEQUENCE [LARGE SCALE GENOMIC DNA]</scope>
    <source>
        <strain evidence="8 9">DAH-3</strain>
    </source>
</reference>
<dbReference type="Pfam" id="PF08567">
    <property type="entry name" value="PH_TFIIH"/>
    <property type="match status" value="1"/>
</dbReference>